<accession>A0A6N2M5G6</accession>
<proteinExistence type="predicted"/>
<evidence type="ECO:0000313" key="1">
    <source>
        <dbReference type="EMBL" id="VFU49356.1"/>
    </source>
</evidence>
<organism evidence="1">
    <name type="scientific">Salix viminalis</name>
    <name type="common">Common osier</name>
    <name type="synonym">Basket willow</name>
    <dbReference type="NCBI Taxonomy" id="40686"/>
    <lineage>
        <taxon>Eukaryota</taxon>
        <taxon>Viridiplantae</taxon>
        <taxon>Streptophyta</taxon>
        <taxon>Embryophyta</taxon>
        <taxon>Tracheophyta</taxon>
        <taxon>Spermatophyta</taxon>
        <taxon>Magnoliopsida</taxon>
        <taxon>eudicotyledons</taxon>
        <taxon>Gunneridae</taxon>
        <taxon>Pentapetalae</taxon>
        <taxon>rosids</taxon>
        <taxon>fabids</taxon>
        <taxon>Malpighiales</taxon>
        <taxon>Salicaceae</taxon>
        <taxon>Saliceae</taxon>
        <taxon>Salix</taxon>
    </lineage>
</organism>
<dbReference type="EMBL" id="CAADRP010001707">
    <property type="protein sequence ID" value="VFU49356.1"/>
    <property type="molecule type" value="Genomic_DNA"/>
</dbReference>
<name>A0A6N2M5G6_SALVM</name>
<protein>
    <submittedName>
        <fullName evidence="1">Uncharacterized protein</fullName>
    </submittedName>
</protein>
<dbReference type="AlphaFoldDB" id="A0A6N2M5G6"/>
<reference evidence="1" key="1">
    <citation type="submission" date="2019-03" db="EMBL/GenBank/DDBJ databases">
        <authorList>
            <person name="Mank J."/>
            <person name="Almeida P."/>
        </authorList>
    </citation>
    <scope>NUCLEOTIDE SEQUENCE</scope>
    <source>
        <strain evidence="1">78183</strain>
    </source>
</reference>
<gene>
    <name evidence="1" type="ORF">SVIM_LOCUS325176</name>
</gene>
<sequence>MYRSGGNVFMESEQLAKFRSLNSTTGLDKSWLTHPQNLICWRKKHEEDEYRLGERLWLVHKWEGERCNMKQSVVKKTDVDELLRAFDEDADEKP</sequence>